<evidence type="ECO:0008006" key="4">
    <source>
        <dbReference type="Google" id="ProtNLM"/>
    </source>
</evidence>
<name>A0A0E0HAU3_ORYNI</name>
<dbReference type="HOGENOM" id="CLU_1818957_0_0_1"/>
<dbReference type="AlphaFoldDB" id="A0A0E0HAU3"/>
<evidence type="ECO:0000313" key="2">
    <source>
        <dbReference type="EnsemblPlants" id="ONIVA05G07140.1"/>
    </source>
</evidence>
<feature type="compositionally biased region" description="Basic and acidic residues" evidence="1">
    <location>
        <begin position="103"/>
        <end position="116"/>
    </location>
</feature>
<reference evidence="2" key="1">
    <citation type="submission" date="2015-04" db="UniProtKB">
        <authorList>
            <consortium name="EnsemblPlants"/>
        </authorList>
    </citation>
    <scope>IDENTIFICATION</scope>
    <source>
        <strain evidence="2">SL10</strain>
    </source>
</reference>
<accession>A0A0E0HAU3</accession>
<feature type="region of interest" description="Disordered" evidence="1">
    <location>
        <begin position="50"/>
        <end position="142"/>
    </location>
</feature>
<feature type="compositionally biased region" description="Basic and acidic residues" evidence="1">
    <location>
        <begin position="132"/>
        <end position="142"/>
    </location>
</feature>
<dbReference type="Gramene" id="ONIVA05G07140.1">
    <property type="protein sequence ID" value="ONIVA05G07140.1"/>
    <property type="gene ID" value="ONIVA05G07140"/>
</dbReference>
<evidence type="ECO:0000313" key="3">
    <source>
        <dbReference type="Proteomes" id="UP000006591"/>
    </source>
</evidence>
<reference evidence="2" key="2">
    <citation type="submission" date="2018-04" db="EMBL/GenBank/DDBJ databases">
        <title>OnivRS2 (Oryza nivara Reference Sequence Version 2).</title>
        <authorList>
            <person name="Zhang J."/>
            <person name="Kudrna D."/>
            <person name="Lee S."/>
            <person name="Talag J."/>
            <person name="Rajasekar S."/>
            <person name="Welchert J."/>
            <person name="Hsing Y.-I."/>
            <person name="Wing R.A."/>
        </authorList>
    </citation>
    <scope>NUCLEOTIDE SEQUENCE [LARGE SCALE GENOMIC DNA]</scope>
    <source>
        <strain evidence="2">SL10</strain>
    </source>
</reference>
<keyword evidence="3" id="KW-1185">Reference proteome</keyword>
<dbReference type="EnsemblPlants" id="ONIVA05G07140.1">
    <property type="protein sequence ID" value="ONIVA05G07140.1"/>
    <property type="gene ID" value="ONIVA05G07140"/>
</dbReference>
<sequence length="142" mass="14778">MNGDGAVTVGTTSAGRLAAAVNFGNDDDAGWGWRRLWPLRMAMGKGMLNGTGASAPNGEDLGSGGDWGRLRPRRMGMGKTSAPVTRMGVGKTSAPTGAVVESSGERGRPRLPRRLENSAPARAAVEGSGGSRRSEEECHRWG</sequence>
<evidence type="ECO:0000256" key="1">
    <source>
        <dbReference type="SAM" id="MobiDB-lite"/>
    </source>
</evidence>
<dbReference type="Proteomes" id="UP000006591">
    <property type="component" value="Chromosome 5"/>
</dbReference>
<organism evidence="2">
    <name type="scientific">Oryza nivara</name>
    <name type="common">Indian wild rice</name>
    <name type="synonym">Oryza sativa f. spontanea</name>
    <dbReference type="NCBI Taxonomy" id="4536"/>
    <lineage>
        <taxon>Eukaryota</taxon>
        <taxon>Viridiplantae</taxon>
        <taxon>Streptophyta</taxon>
        <taxon>Embryophyta</taxon>
        <taxon>Tracheophyta</taxon>
        <taxon>Spermatophyta</taxon>
        <taxon>Magnoliopsida</taxon>
        <taxon>Liliopsida</taxon>
        <taxon>Poales</taxon>
        <taxon>Poaceae</taxon>
        <taxon>BOP clade</taxon>
        <taxon>Oryzoideae</taxon>
        <taxon>Oryzeae</taxon>
        <taxon>Oryzinae</taxon>
        <taxon>Oryza</taxon>
    </lineage>
</organism>
<proteinExistence type="predicted"/>
<protein>
    <recommendedName>
        <fullName evidence="4">DUF834 domain-containing protein</fullName>
    </recommendedName>
</protein>